<evidence type="ECO:0000313" key="10">
    <source>
        <dbReference type="EMBL" id="EJT70705.1"/>
    </source>
</evidence>
<evidence type="ECO:0000256" key="5">
    <source>
        <dbReference type="ARBA" id="ARBA00022991"/>
    </source>
</evidence>
<feature type="binding site" evidence="6">
    <location>
        <begin position="298"/>
        <end position="302"/>
    </location>
    <ligand>
        <name>FAD</name>
        <dbReference type="ChEBI" id="CHEBI:57692"/>
    </ligand>
</feature>
<evidence type="ECO:0000313" key="12">
    <source>
        <dbReference type="Proteomes" id="UP000006039"/>
    </source>
</evidence>
<feature type="compositionally biased region" description="Low complexity" evidence="8">
    <location>
        <begin position="649"/>
        <end position="670"/>
    </location>
</feature>
<feature type="binding site" evidence="6">
    <location>
        <begin position="501"/>
        <end position="503"/>
    </location>
    <ligand>
        <name>FAD</name>
        <dbReference type="ChEBI" id="CHEBI:57692"/>
    </ligand>
</feature>
<feature type="region of interest" description="Disordered" evidence="8">
    <location>
        <begin position="683"/>
        <end position="782"/>
    </location>
</feature>
<dbReference type="RefSeq" id="XP_009227883.1">
    <property type="nucleotide sequence ID" value="XM_009229619.1"/>
</dbReference>
<dbReference type="InterPro" id="IPR002081">
    <property type="entry name" value="Cryptochrome/DNA_photolyase_1"/>
</dbReference>
<feature type="region of interest" description="Disordered" evidence="8">
    <location>
        <begin position="379"/>
        <end position="412"/>
    </location>
</feature>
<feature type="site" description="Electron transfer via tryptophanyl radical" evidence="7">
    <location>
        <position position="420"/>
    </location>
</feature>
<dbReference type="InterPro" id="IPR014729">
    <property type="entry name" value="Rossmann-like_a/b/a_fold"/>
</dbReference>
<dbReference type="GO" id="GO:0071949">
    <property type="term" value="F:FAD binding"/>
    <property type="evidence" value="ECO:0007669"/>
    <property type="project" value="TreeGrafter"/>
</dbReference>
<evidence type="ECO:0000256" key="1">
    <source>
        <dbReference type="ARBA" id="ARBA00001932"/>
    </source>
</evidence>
<evidence type="ECO:0000256" key="8">
    <source>
        <dbReference type="SAM" id="MobiDB-lite"/>
    </source>
</evidence>
<proteinExistence type="inferred from homology"/>
<dbReference type="InterPro" id="IPR005101">
    <property type="entry name" value="Cryptochr/Photolyase_FAD-bd"/>
</dbReference>
<protein>
    <recommendedName>
        <fullName evidence="9">Photolyase/cryptochrome alpha/beta domain-containing protein</fullName>
    </recommendedName>
</protein>
<dbReference type="AlphaFoldDB" id="J3PE05"/>
<comment type="cofactor">
    <cofactor evidence="6">
        <name>FAD</name>
        <dbReference type="ChEBI" id="CHEBI:57692"/>
    </cofactor>
    <text evidence="6">Binds 1 FAD per subunit.</text>
</comment>
<feature type="compositionally biased region" description="Low complexity" evidence="8">
    <location>
        <begin position="393"/>
        <end position="412"/>
    </location>
</feature>
<keyword evidence="12" id="KW-1185">Reference proteome</keyword>
<dbReference type="InterPro" id="IPR036134">
    <property type="entry name" value="Crypto/Photolyase_FAD-like_sf"/>
</dbReference>
<sequence>MPGRKILIYLLRKDLRVTDNPVLHHLASHKDHGFTHMLPVFVFPAHQMEISGFVKDGSKSPYPEARGRVSRYRRCGPYRAKFIAESVWNLKSSFESLDSGLELRAGMLKDVAEGLLDGLEKRGDTGAVWMTAEVCPEETADEDAVAAVCQQHGFEFQRWVDEKYFVDDRDLNFKEAHELPQIFTDYRKSVEPLRQKPRKTLPRPAPGSLPAFPEAGSIPEQAAPFVIPETYEKLEPALLLPLKGPFETMLTLPGGSISAHPFHGGEDAAQERLVYVVSSGIISKYKQRRNGLVGADFSTKLSAYLAQGCITARQVHEALVGLEDGTDPTLEGAEGFGKGETDDIKAVREELMWRDYMRLYARKIEAKLFSVHGYQSDSRGDGSGASVEDQPPAAGDAATAATATPAATATATTSTYQTAWKTADPEAAASTPEQVRETAARLERFKAGTTGLGLIDASQRELLHTGYTSNRGRQNVASFLSKHLGIDWRYGAEWYEMMLVDYDACSNWGNWQYVAGVGFDPRGKVRIFNPIKQAFDYDKDGTYVRMWLPELAPLASLENLFQVCTTPPDELEAAGLAANVMATDPVKHIRFNVSGKPPTARQVRRQAIRAGARAAAGPTGRHSPPKPGSADGAGNGGGEQDQAKVTTTSASASASAVAGAGSRNNSNSNSNNAQAVLLQAPRGPLSNRGQWGRPARSYHVSGPGRGGPTGGYGGGPPPFGGSSSRSHNHNPNNNNMYHRGGPSNRGTGWPRRGGGPGGRTAYATTTPTPPPTRAFPAGGLGSHGGRHATMVVSGGGGVVARATIRGGLGAAAAASSSSPPGGGLGQRSTTPPPPPPPPPSGQQPHPGGA</sequence>
<evidence type="ECO:0000256" key="4">
    <source>
        <dbReference type="ARBA" id="ARBA00022827"/>
    </source>
</evidence>
<feature type="site" description="Electron transfer via tryptophanyl radical" evidence="7">
    <location>
        <position position="488"/>
    </location>
</feature>
<feature type="compositionally biased region" description="Low complexity" evidence="8">
    <location>
        <begin position="720"/>
        <end position="735"/>
    </location>
</feature>
<dbReference type="InterPro" id="IPR036155">
    <property type="entry name" value="Crypto/Photolyase_N_sf"/>
</dbReference>
<dbReference type="PROSITE" id="PS51645">
    <property type="entry name" value="PHR_CRY_ALPHA_BETA"/>
    <property type="match status" value="1"/>
</dbReference>
<dbReference type="GeneID" id="20352186"/>
<feature type="binding site" evidence="6">
    <location>
        <position position="285"/>
    </location>
    <ligand>
        <name>FAD</name>
        <dbReference type="ChEBI" id="CHEBI:57692"/>
    </ligand>
</feature>
<feature type="compositionally biased region" description="Pro residues" evidence="8">
    <location>
        <begin position="830"/>
        <end position="841"/>
    </location>
</feature>
<dbReference type="SUPFAM" id="SSF48173">
    <property type="entry name" value="Cryptochrome/photolyase FAD-binding domain"/>
    <property type="match status" value="1"/>
</dbReference>
<dbReference type="VEuPathDB" id="FungiDB:GGTG_11728"/>
<dbReference type="Gene3D" id="1.10.579.10">
    <property type="entry name" value="DNA Cyclobutane Dipyrimidine Photolyase, subunit A, domain 3"/>
    <property type="match status" value="1"/>
</dbReference>
<reference evidence="10" key="3">
    <citation type="submission" date="2010-09" db="EMBL/GenBank/DDBJ databases">
        <title>Annotation of Gaeumannomyces graminis var. tritici R3-111a-1.</title>
        <authorList>
            <consortium name="The Broad Institute Genome Sequencing Platform"/>
            <person name="Ma L.-J."/>
            <person name="Dead R."/>
            <person name="Young S.K."/>
            <person name="Zeng Q."/>
            <person name="Gargeya S."/>
            <person name="Fitzgerald M."/>
            <person name="Haas B."/>
            <person name="Abouelleil A."/>
            <person name="Alvarado L."/>
            <person name="Arachchi H.M."/>
            <person name="Berlin A."/>
            <person name="Brown A."/>
            <person name="Chapman S.B."/>
            <person name="Chen Z."/>
            <person name="Dunbar C."/>
            <person name="Freedman E."/>
            <person name="Gearin G."/>
            <person name="Gellesch M."/>
            <person name="Goldberg J."/>
            <person name="Griggs A."/>
            <person name="Gujja S."/>
            <person name="Heiman D."/>
            <person name="Howarth C."/>
            <person name="Larson L."/>
            <person name="Lui A."/>
            <person name="MacDonald P.J.P."/>
            <person name="Mehta T."/>
            <person name="Montmayeur A."/>
            <person name="Murphy C."/>
            <person name="Neiman D."/>
            <person name="Pearson M."/>
            <person name="Priest M."/>
            <person name="Roberts A."/>
            <person name="Saif S."/>
            <person name="Shea T."/>
            <person name="Shenoy N."/>
            <person name="Sisk P."/>
            <person name="Stolte C."/>
            <person name="Sykes S."/>
            <person name="Yandava C."/>
            <person name="Wortman J."/>
            <person name="Nusbaum C."/>
            <person name="Birren B."/>
        </authorList>
    </citation>
    <scope>NUCLEOTIDE SEQUENCE</scope>
    <source>
        <strain evidence="10">R3-111a-1</strain>
    </source>
</reference>
<dbReference type="NCBIfam" id="TIGR02765">
    <property type="entry name" value="crypto_DASH"/>
    <property type="match status" value="1"/>
</dbReference>
<evidence type="ECO:0000256" key="3">
    <source>
        <dbReference type="ARBA" id="ARBA00022630"/>
    </source>
</evidence>
<keyword evidence="5" id="KW-0157">Chromophore</keyword>
<dbReference type="EnsemblFungi" id="EJT70705">
    <property type="protein sequence ID" value="EJT70705"/>
    <property type="gene ID" value="GGTG_11728"/>
</dbReference>
<feature type="compositionally biased region" description="Gly residues" evidence="8">
    <location>
        <begin position="703"/>
        <end position="714"/>
    </location>
</feature>
<comment type="cofactor">
    <cofactor evidence="1">
        <name>(6R)-5,10-methylene-5,6,7,8-tetrahydrofolate</name>
        <dbReference type="ChEBI" id="CHEBI:15636"/>
    </cofactor>
</comment>
<evidence type="ECO:0000256" key="2">
    <source>
        <dbReference type="ARBA" id="ARBA00005862"/>
    </source>
</evidence>
<dbReference type="Pfam" id="PF03441">
    <property type="entry name" value="FAD_binding_7"/>
    <property type="match status" value="1"/>
</dbReference>
<dbReference type="Gene3D" id="1.25.40.80">
    <property type="match status" value="1"/>
</dbReference>
<evidence type="ECO:0000259" key="9">
    <source>
        <dbReference type="PROSITE" id="PS51645"/>
    </source>
</evidence>
<dbReference type="Proteomes" id="UP000006039">
    <property type="component" value="Unassembled WGS sequence"/>
</dbReference>
<feature type="region of interest" description="Disordered" evidence="8">
    <location>
        <begin position="592"/>
        <end position="670"/>
    </location>
</feature>
<dbReference type="Gene3D" id="3.40.50.620">
    <property type="entry name" value="HUPs"/>
    <property type="match status" value="1"/>
</dbReference>
<dbReference type="EMBL" id="GL385401">
    <property type="protein sequence ID" value="EJT70705.1"/>
    <property type="molecule type" value="Genomic_DNA"/>
</dbReference>
<dbReference type="PANTHER" id="PTHR11455">
    <property type="entry name" value="CRYPTOCHROME"/>
    <property type="match status" value="1"/>
</dbReference>
<accession>J3PE05</accession>
<dbReference type="InterPro" id="IPR006050">
    <property type="entry name" value="DNA_photolyase_N"/>
</dbReference>
<dbReference type="STRING" id="644352.J3PE05"/>
<dbReference type="InterPro" id="IPR014133">
    <property type="entry name" value="Cry_DASH"/>
</dbReference>
<reference evidence="11" key="5">
    <citation type="submission" date="2018-04" db="UniProtKB">
        <authorList>
            <consortium name="EnsemblFungi"/>
        </authorList>
    </citation>
    <scope>IDENTIFICATION</scope>
    <source>
        <strain evidence="11">R3-111a-1</strain>
    </source>
</reference>
<feature type="region of interest" description="Disordered" evidence="8">
    <location>
        <begin position="194"/>
        <end position="214"/>
    </location>
</feature>
<evidence type="ECO:0000313" key="11">
    <source>
        <dbReference type="EnsemblFungi" id="EJT70705"/>
    </source>
</evidence>
<dbReference type="HOGENOM" id="CLU_010348_6_1_1"/>
<evidence type="ECO:0000256" key="6">
    <source>
        <dbReference type="PIRSR" id="PIRSR602081-1"/>
    </source>
</evidence>
<feature type="region of interest" description="Disordered" evidence="8">
    <location>
        <begin position="808"/>
        <end position="849"/>
    </location>
</feature>
<dbReference type="GO" id="GO:0003684">
    <property type="term" value="F:damaged DNA binding"/>
    <property type="evidence" value="ECO:0007669"/>
    <property type="project" value="TreeGrafter"/>
</dbReference>
<comment type="similarity">
    <text evidence="2">Belongs to the DNA photolyase class-1 family.</text>
</comment>
<feature type="compositionally biased region" description="Low complexity" evidence="8">
    <location>
        <begin position="608"/>
        <end position="617"/>
    </location>
</feature>
<reference evidence="11" key="4">
    <citation type="journal article" date="2015" name="G3 (Bethesda)">
        <title>Genome sequences of three phytopathogenic species of the Magnaporthaceae family of fungi.</title>
        <authorList>
            <person name="Okagaki L.H."/>
            <person name="Nunes C.C."/>
            <person name="Sailsbery J."/>
            <person name="Clay B."/>
            <person name="Brown D."/>
            <person name="John T."/>
            <person name="Oh Y."/>
            <person name="Young N."/>
            <person name="Fitzgerald M."/>
            <person name="Haas B.J."/>
            <person name="Zeng Q."/>
            <person name="Young S."/>
            <person name="Adiconis X."/>
            <person name="Fan L."/>
            <person name="Levin J.Z."/>
            <person name="Mitchell T.K."/>
            <person name="Okubara P.A."/>
            <person name="Farman M.L."/>
            <person name="Kohn L.M."/>
            <person name="Birren B."/>
            <person name="Ma L.-J."/>
            <person name="Dean R.A."/>
        </authorList>
    </citation>
    <scope>NUCLEOTIDE SEQUENCE</scope>
    <source>
        <strain evidence="11">R3-111a-1</strain>
    </source>
</reference>
<reference evidence="12" key="1">
    <citation type="submission" date="2010-07" db="EMBL/GenBank/DDBJ databases">
        <title>The genome sequence of Gaeumannomyces graminis var. tritici strain R3-111a-1.</title>
        <authorList>
            <consortium name="The Broad Institute Genome Sequencing Platform"/>
            <person name="Ma L.-J."/>
            <person name="Dead R."/>
            <person name="Young S."/>
            <person name="Zeng Q."/>
            <person name="Koehrsen M."/>
            <person name="Alvarado L."/>
            <person name="Berlin A."/>
            <person name="Chapman S.B."/>
            <person name="Chen Z."/>
            <person name="Freedman E."/>
            <person name="Gellesch M."/>
            <person name="Goldberg J."/>
            <person name="Griggs A."/>
            <person name="Gujja S."/>
            <person name="Heilman E.R."/>
            <person name="Heiman D."/>
            <person name="Hepburn T."/>
            <person name="Howarth C."/>
            <person name="Jen D."/>
            <person name="Larson L."/>
            <person name="Mehta T."/>
            <person name="Neiman D."/>
            <person name="Pearson M."/>
            <person name="Roberts A."/>
            <person name="Saif S."/>
            <person name="Shea T."/>
            <person name="Shenoy N."/>
            <person name="Sisk P."/>
            <person name="Stolte C."/>
            <person name="Sykes S."/>
            <person name="Walk T."/>
            <person name="White J."/>
            <person name="Yandava C."/>
            <person name="Haas B."/>
            <person name="Nusbaum C."/>
            <person name="Birren B."/>
        </authorList>
    </citation>
    <scope>NUCLEOTIDE SEQUENCE [LARGE SCALE GENOMIC DNA]</scope>
    <source>
        <strain evidence="12">R3-111a-1</strain>
    </source>
</reference>
<dbReference type="Pfam" id="PF00875">
    <property type="entry name" value="DNA_photolyase"/>
    <property type="match status" value="1"/>
</dbReference>
<evidence type="ECO:0000256" key="7">
    <source>
        <dbReference type="PIRSR" id="PIRSR602081-2"/>
    </source>
</evidence>
<dbReference type="GO" id="GO:0003904">
    <property type="term" value="F:deoxyribodipyrimidine photo-lyase activity"/>
    <property type="evidence" value="ECO:0007669"/>
    <property type="project" value="TreeGrafter"/>
</dbReference>
<keyword evidence="3 6" id="KW-0285">Flavoprotein</keyword>
<gene>
    <name evidence="11" type="primary">20352186</name>
    <name evidence="10" type="ORF">GGTG_11728</name>
</gene>
<dbReference type="PRINTS" id="PR00147">
    <property type="entry name" value="DNAPHOTLYASE"/>
</dbReference>
<dbReference type="OrthoDB" id="435881at2759"/>
<name>J3PE05_GAET3</name>
<reference evidence="10" key="2">
    <citation type="submission" date="2010-07" db="EMBL/GenBank/DDBJ databases">
        <authorList>
            <consortium name="The Broad Institute Genome Sequencing Platform"/>
            <consortium name="Broad Institute Genome Sequencing Center for Infectious Disease"/>
            <person name="Ma L.-J."/>
            <person name="Dead R."/>
            <person name="Young S."/>
            <person name="Zeng Q."/>
            <person name="Koehrsen M."/>
            <person name="Alvarado L."/>
            <person name="Berlin A."/>
            <person name="Chapman S.B."/>
            <person name="Chen Z."/>
            <person name="Freedman E."/>
            <person name="Gellesch M."/>
            <person name="Goldberg J."/>
            <person name="Griggs A."/>
            <person name="Gujja S."/>
            <person name="Heilman E.R."/>
            <person name="Heiman D."/>
            <person name="Hepburn T."/>
            <person name="Howarth C."/>
            <person name="Jen D."/>
            <person name="Larson L."/>
            <person name="Mehta T."/>
            <person name="Neiman D."/>
            <person name="Pearson M."/>
            <person name="Roberts A."/>
            <person name="Saif S."/>
            <person name="Shea T."/>
            <person name="Shenoy N."/>
            <person name="Sisk P."/>
            <person name="Stolte C."/>
            <person name="Sykes S."/>
            <person name="Walk T."/>
            <person name="White J."/>
            <person name="Yandava C."/>
            <person name="Haas B."/>
            <person name="Nusbaum C."/>
            <person name="Birren B."/>
        </authorList>
    </citation>
    <scope>NUCLEOTIDE SEQUENCE</scope>
    <source>
        <strain evidence="10">R3-111a-1</strain>
    </source>
</reference>
<keyword evidence="4 6" id="KW-0274">FAD</keyword>
<dbReference type="PANTHER" id="PTHR11455:SF22">
    <property type="entry name" value="CRYPTOCHROME DASH"/>
    <property type="match status" value="1"/>
</dbReference>
<feature type="site" description="Electron transfer via tryptophanyl radical" evidence="7">
    <location>
        <position position="511"/>
    </location>
</feature>
<dbReference type="GO" id="GO:0000719">
    <property type="term" value="P:photoreactive repair"/>
    <property type="evidence" value="ECO:0007669"/>
    <property type="project" value="TreeGrafter"/>
</dbReference>
<dbReference type="SUPFAM" id="SSF52425">
    <property type="entry name" value="Cryptochrome/photolyase, N-terminal domain"/>
    <property type="match status" value="1"/>
</dbReference>
<feature type="domain" description="Photolyase/cryptochrome alpha/beta" evidence="9">
    <location>
        <begin position="5"/>
        <end position="164"/>
    </location>
</feature>
<organism evidence="10">
    <name type="scientific">Gaeumannomyces tritici (strain R3-111a-1)</name>
    <name type="common">Wheat and barley take-all root rot fungus</name>
    <name type="synonym">Gaeumannomyces graminis var. tritici</name>
    <dbReference type="NCBI Taxonomy" id="644352"/>
    <lineage>
        <taxon>Eukaryota</taxon>
        <taxon>Fungi</taxon>
        <taxon>Dikarya</taxon>
        <taxon>Ascomycota</taxon>
        <taxon>Pezizomycotina</taxon>
        <taxon>Sordariomycetes</taxon>
        <taxon>Sordariomycetidae</taxon>
        <taxon>Magnaporthales</taxon>
        <taxon>Magnaporthaceae</taxon>
        <taxon>Gaeumannomyces</taxon>
    </lineage>
</organism>
<feature type="compositionally biased region" description="Low complexity" evidence="8">
    <location>
        <begin position="810"/>
        <end position="819"/>
    </location>
</feature>
<dbReference type="eggNOG" id="KOG0133">
    <property type="taxonomic scope" value="Eukaryota"/>
</dbReference>